<name>K3Z1B5_SETIT</name>
<accession>K3Z1B5</accession>
<dbReference type="InParanoid" id="K3Z1B5"/>
<evidence type="ECO:0000313" key="2">
    <source>
        <dbReference type="Proteomes" id="UP000004995"/>
    </source>
</evidence>
<proteinExistence type="predicted"/>
<sequence>MIPAPSILVFLLVPGDAMILELFFPFRATNKCCLMLFCLCSWFAT</sequence>
<reference evidence="2" key="1">
    <citation type="journal article" date="2012" name="Nat. Biotechnol.">
        <title>Reference genome sequence of the model plant Setaria.</title>
        <authorList>
            <person name="Bennetzen J.L."/>
            <person name="Schmutz J."/>
            <person name="Wang H."/>
            <person name="Percifield R."/>
            <person name="Hawkins J."/>
            <person name="Pontaroli A.C."/>
            <person name="Estep M."/>
            <person name="Feng L."/>
            <person name="Vaughn J.N."/>
            <person name="Grimwood J."/>
            <person name="Jenkins J."/>
            <person name="Barry K."/>
            <person name="Lindquist E."/>
            <person name="Hellsten U."/>
            <person name="Deshpande S."/>
            <person name="Wang X."/>
            <person name="Wu X."/>
            <person name="Mitros T."/>
            <person name="Triplett J."/>
            <person name="Yang X."/>
            <person name="Ye C.Y."/>
            <person name="Mauro-Herrera M."/>
            <person name="Wang L."/>
            <person name="Li P."/>
            <person name="Sharma M."/>
            <person name="Sharma R."/>
            <person name="Ronald P.C."/>
            <person name="Panaud O."/>
            <person name="Kellogg E.A."/>
            <person name="Brutnell T.P."/>
            <person name="Doust A.N."/>
            <person name="Tuskan G.A."/>
            <person name="Rokhsar D."/>
            <person name="Devos K.M."/>
        </authorList>
    </citation>
    <scope>NUCLEOTIDE SEQUENCE [LARGE SCALE GENOMIC DNA]</scope>
    <source>
        <strain evidence="2">cv. Yugu1</strain>
    </source>
</reference>
<evidence type="ECO:0000313" key="1">
    <source>
        <dbReference type="EnsemblPlants" id="KQL30671"/>
    </source>
</evidence>
<dbReference type="EMBL" id="AGNK02000455">
    <property type="status" value="NOT_ANNOTATED_CDS"/>
    <property type="molecule type" value="Genomic_DNA"/>
</dbReference>
<dbReference type="HOGENOM" id="CLU_3208514_0_0_1"/>
<dbReference type="AlphaFoldDB" id="K3Z1B5"/>
<protein>
    <submittedName>
        <fullName evidence="1">Uncharacterized protein</fullName>
    </submittedName>
</protein>
<dbReference type="Proteomes" id="UP000004995">
    <property type="component" value="Unassembled WGS sequence"/>
</dbReference>
<dbReference type="Gramene" id="KQL30671">
    <property type="protein sequence ID" value="KQL30671"/>
    <property type="gene ID" value="SETIT_020333mg"/>
</dbReference>
<dbReference type="EnsemblPlants" id="KQL30671">
    <property type="protein sequence ID" value="KQL30671"/>
    <property type="gene ID" value="SETIT_020333mg"/>
</dbReference>
<keyword evidence="2" id="KW-1185">Reference proteome</keyword>
<organism evidence="1 2">
    <name type="scientific">Setaria italica</name>
    <name type="common">Foxtail millet</name>
    <name type="synonym">Panicum italicum</name>
    <dbReference type="NCBI Taxonomy" id="4555"/>
    <lineage>
        <taxon>Eukaryota</taxon>
        <taxon>Viridiplantae</taxon>
        <taxon>Streptophyta</taxon>
        <taxon>Embryophyta</taxon>
        <taxon>Tracheophyta</taxon>
        <taxon>Spermatophyta</taxon>
        <taxon>Magnoliopsida</taxon>
        <taxon>Liliopsida</taxon>
        <taxon>Poales</taxon>
        <taxon>Poaceae</taxon>
        <taxon>PACMAD clade</taxon>
        <taxon>Panicoideae</taxon>
        <taxon>Panicodae</taxon>
        <taxon>Paniceae</taxon>
        <taxon>Cenchrinae</taxon>
        <taxon>Setaria</taxon>
    </lineage>
</organism>
<reference evidence="1" key="2">
    <citation type="submission" date="2018-08" db="UniProtKB">
        <authorList>
            <consortium name="EnsemblPlants"/>
        </authorList>
    </citation>
    <scope>IDENTIFICATION</scope>
    <source>
        <strain evidence="1">Yugu1</strain>
    </source>
</reference>